<comment type="caution">
    <text evidence="2">The sequence shown here is derived from an EMBL/GenBank/DDBJ whole genome shotgun (WGS) entry which is preliminary data.</text>
</comment>
<evidence type="ECO:0000313" key="3">
    <source>
        <dbReference type="Proteomes" id="UP000745663"/>
    </source>
</evidence>
<sequence>MAAYRMALFCMAINKVKFFDLFGFTLGPDEWRCEGMSGDIVLDKGPAATLDCLPEINWLGTLELTPTFAGQSKATVESSHPRDKKPDEQPSHFHSDKNFIALARRELYQVLEDNQTSNAKNRMNDDMLMAGIRPTPKGIWDYWDARGRNSSISMEFDTAVRTFLTPVPVTITRDAVCLHKRRYRSAALVATGVFDRVARNGVIQATGYVLTMCVRHIWIEVEGVLYELGVVRSTKTVEHTIDITLEELSMLGQLSRDNEAMLRDENPAAKHSIRERYEQATGESWDGGVRKRGQVPKNAAARLDKADHARATGKAR</sequence>
<keyword evidence="3" id="KW-1185">Reference proteome</keyword>
<name>A0ABS2C0F6_9PSED</name>
<evidence type="ECO:0000256" key="1">
    <source>
        <dbReference type="SAM" id="MobiDB-lite"/>
    </source>
</evidence>
<feature type="compositionally biased region" description="Basic and acidic residues" evidence="1">
    <location>
        <begin position="79"/>
        <end position="93"/>
    </location>
</feature>
<reference evidence="2 3" key="1">
    <citation type="submission" date="2020-08" db="EMBL/GenBank/DDBJ databases">
        <title>Description of novel Pseudomonas species.</title>
        <authorList>
            <person name="Duman M."/>
            <person name="Mulet M."/>
            <person name="Altun S."/>
            <person name="Saticioglu I.B."/>
            <person name="Lalucat J."/>
            <person name="Garcia-Valdes E."/>
        </authorList>
    </citation>
    <scope>NUCLEOTIDE SEQUENCE [LARGE SCALE GENOMIC DNA]</scope>
    <source>
        <strain evidence="2 3">P66</strain>
    </source>
</reference>
<proteinExistence type="predicted"/>
<dbReference type="Proteomes" id="UP000745663">
    <property type="component" value="Unassembled WGS sequence"/>
</dbReference>
<dbReference type="EMBL" id="JACOPV010000008">
    <property type="protein sequence ID" value="MBM5458524.1"/>
    <property type="molecule type" value="Genomic_DNA"/>
</dbReference>
<feature type="region of interest" description="Disordered" evidence="1">
    <location>
        <begin position="70"/>
        <end position="93"/>
    </location>
</feature>
<protein>
    <submittedName>
        <fullName evidence="2">Transposase</fullName>
    </submittedName>
</protein>
<organism evidence="2 3">
    <name type="scientific">Pseudomonas arcuscaelestis</name>
    <dbReference type="NCBI Taxonomy" id="2710591"/>
    <lineage>
        <taxon>Bacteria</taxon>
        <taxon>Pseudomonadati</taxon>
        <taxon>Pseudomonadota</taxon>
        <taxon>Gammaproteobacteria</taxon>
        <taxon>Pseudomonadales</taxon>
        <taxon>Pseudomonadaceae</taxon>
        <taxon>Pseudomonas</taxon>
    </lineage>
</organism>
<accession>A0ABS2C0F6</accession>
<gene>
    <name evidence="2" type="ORF">H8F21_13225</name>
</gene>
<evidence type="ECO:0000313" key="2">
    <source>
        <dbReference type="EMBL" id="MBM5458524.1"/>
    </source>
</evidence>
<feature type="region of interest" description="Disordered" evidence="1">
    <location>
        <begin position="273"/>
        <end position="316"/>
    </location>
</feature>